<dbReference type="OrthoDB" id="10586416at2759"/>
<accession>I3ED52</accession>
<dbReference type="InParanoid" id="I3ED52"/>
<dbReference type="VEuPathDB" id="MicrosporidiaDB:NEQG_02669"/>
<dbReference type="AlphaFoldDB" id="I3ED52"/>
<sequence length="425" mass="49180">MCSNKEPGTLLNVQKSLTEIFTALSNNNSLEVKCESFKVGNREEKRPGLFGNFSIVYRFGEIEAGISLDIKDEHTKLDITRNSLSKQYKEAIKPKLTEIKSIYKIPKGYTECVIRNYMDIKRDAMRSIQSYQLKKLKKTILDIISAGSSDAFRLFLYGNIESTECKECIVITFLFFYIANPQNENSLSRMTNNVIGSVPLDDLIIEKKILYGFICNKDARNYYRNIEAGIWVDVFTDKCCAYTSFYESFYDSLSLYFSGMRFDLITCINRLMKIISGAKNAYASIIKNNYLFASIILRGFKETENPIIIVFKQIMGSVKELCKEMDEKQVTGIYISWIWAVCFNMAAIKHETRNLDQLLVYLFNVIEDSKYITLTKEKRYKSDSEEADKVLECLESRRKQICSNGENTQKYNKIIQIFKNEKSRS</sequence>
<proteinExistence type="predicted"/>
<reference evidence="1" key="1">
    <citation type="submission" date="2011-01" db="EMBL/GenBank/DDBJ databases">
        <title>The Genome Sequence of Nematocida parisii strain ERTm3.</title>
        <authorList>
            <consortium name="The Broad Institute Genome Sequencing Platform"/>
            <consortium name="The Broad Institute Genome Sequencing Center for Infectious Disease"/>
            <person name="Cuomo C."/>
            <person name="Troemel E."/>
            <person name="Young S.K."/>
            <person name="Zeng Q."/>
            <person name="Gargeya S."/>
            <person name="Fitzgerald M."/>
            <person name="Haas B."/>
            <person name="Abouelleil A."/>
            <person name="Alvarado L."/>
            <person name="Arachchi H.M."/>
            <person name="Berlin A."/>
            <person name="Chapman S.B."/>
            <person name="Gearin G."/>
            <person name="Goldberg J."/>
            <person name="Griggs A."/>
            <person name="Gujja S."/>
            <person name="Hansen M."/>
            <person name="Heiman D."/>
            <person name="Howarth C."/>
            <person name="Larimer J."/>
            <person name="Lui A."/>
            <person name="MacDonald P.J.P."/>
            <person name="McCowen C."/>
            <person name="Montmayeur A."/>
            <person name="Murphy C."/>
            <person name="Neiman D."/>
            <person name="Pearson M."/>
            <person name="Priest M."/>
            <person name="Roberts A."/>
            <person name="Saif S."/>
            <person name="Shea T."/>
            <person name="Sisk P."/>
            <person name="Stolte C."/>
            <person name="Sykes S."/>
            <person name="Wortman J."/>
            <person name="Nusbaum C."/>
            <person name="Birren B."/>
        </authorList>
    </citation>
    <scope>NUCLEOTIDE SEQUENCE</scope>
    <source>
        <strain evidence="1">ERTm3</strain>
    </source>
</reference>
<keyword evidence="2" id="KW-1185">Reference proteome</keyword>
<dbReference type="Proteomes" id="UP000002872">
    <property type="component" value="Unassembled WGS sequence"/>
</dbReference>
<name>I3ED52_NEMP3</name>
<dbReference type="HOGENOM" id="CLU_009683_1_0_1"/>
<gene>
    <name evidence="1" type="ORF">NEQG_02669</name>
</gene>
<evidence type="ECO:0000313" key="1">
    <source>
        <dbReference type="EMBL" id="EIJ87149.1"/>
    </source>
</evidence>
<protein>
    <submittedName>
        <fullName evidence="1">Uncharacterized protein</fullName>
    </submittedName>
</protein>
<organism evidence="1 2">
    <name type="scientific">Nematocida parisii (strain ERTm3)</name>
    <name type="common">Nematode killer fungus</name>
    <dbReference type="NCBI Taxonomy" id="935791"/>
    <lineage>
        <taxon>Eukaryota</taxon>
        <taxon>Fungi</taxon>
        <taxon>Fungi incertae sedis</taxon>
        <taxon>Microsporidia</taxon>
        <taxon>Nematocida</taxon>
    </lineage>
</organism>
<dbReference type="EMBL" id="GL870887">
    <property type="protein sequence ID" value="EIJ87149.1"/>
    <property type="molecule type" value="Genomic_DNA"/>
</dbReference>
<evidence type="ECO:0000313" key="2">
    <source>
        <dbReference type="Proteomes" id="UP000002872"/>
    </source>
</evidence>